<accession>A0A2R3IWW9</accession>
<proteinExistence type="predicted"/>
<name>A0A2R3IWW9_9PSED</name>
<organism evidence="1 2">
    <name type="scientific">Pseudomonas paraeruginosa</name>
    <dbReference type="NCBI Taxonomy" id="2994495"/>
    <lineage>
        <taxon>Bacteria</taxon>
        <taxon>Pseudomonadati</taxon>
        <taxon>Pseudomonadota</taxon>
        <taxon>Gammaproteobacteria</taxon>
        <taxon>Pseudomonadales</taxon>
        <taxon>Pseudomonadaceae</taxon>
        <taxon>Pseudomonas</taxon>
    </lineage>
</organism>
<sequence length="55" mass="6015">MPPGAPPALPARLATKVQVILQASASTLARPPGRLRNHRFSQVSLLRSLLFQMPR</sequence>
<dbReference type="EMBL" id="CP027169">
    <property type="protein sequence ID" value="AVK06421.1"/>
    <property type="molecule type" value="Genomic_DNA"/>
</dbReference>
<reference evidence="1 2" key="1">
    <citation type="submission" date="2018-02" db="EMBL/GenBank/DDBJ databases">
        <title>FDA/CDC Antimicrobial Resistant Isolate Bank Genome Sequencing.</title>
        <authorList>
            <person name="Benahmed F.H."/>
            <person name="Lutgring J.D."/>
            <person name="Yoo B."/>
            <person name="Machado M."/>
            <person name="Brown A."/>
            <person name="McAllister G."/>
            <person name="Perry A."/>
            <person name="Halpin A.L."/>
            <person name="Vavikolanu K."/>
            <person name="Ott S."/>
            <person name="Zhao X."/>
            <person name="Tallon L.J."/>
            <person name="Sadzewicz L."/>
            <person name="Aluvathingal J."/>
            <person name="Nadendla S."/>
            <person name="Voskania-kordi A."/>
            <person name="Simonyan V."/>
            <person name="Patel J."/>
            <person name="Shawar R.M."/>
        </authorList>
    </citation>
    <scope>NUCLEOTIDE SEQUENCE [LARGE SCALE GENOMIC DNA]</scope>
    <source>
        <strain evidence="1 2">AR_0356</strain>
    </source>
</reference>
<evidence type="ECO:0000313" key="1">
    <source>
        <dbReference type="EMBL" id="AVK06421.1"/>
    </source>
</evidence>
<evidence type="ECO:0000313" key="2">
    <source>
        <dbReference type="Proteomes" id="UP000238390"/>
    </source>
</evidence>
<dbReference type="AlphaFoldDB" id="A0A2R3IWW9"/>
<dbReference type="Proteomes" id="UP000238390">
    <property type="component" value="Chromosome"/>
</dbReference>
<gene>
    <name evidence="1" type="ORF">CSB93_0894</name>
</gene>
<protein>
    <submittedName>
        <fullName evidence="1">Uncharacterized protein</fullName>
    </submittedName>
</protein>
<keyword evidence="2" id="KW-1185">Reference proteome</keyword>